<keyword evidence="5" id="KW-0418">Kinase</keyword>
<keyword evidence="4 7" id="KW-0547">Nucleotide-binding</keyword>
<reference evidence="11" key="1">
    <citation type="submission" date="2023-07" db="EMBL/GenBank/DDBJ databases">
        <title>A chromosome-level genome assembly of Lolium multiflorum.</title>
        <authorList>
            <person name="Chen Y."/>
            <person name="Copetti D."/>
            <person name="Kolliker R."/>
            <person name="Studer B."/>
        </authorList>
    </citation>
    <scope>NUCLEOTIDE SEQUENCE</scope>
    <source>
        <strain evidence="11">02402/16</strain>
        <tissue evidence="11">Leaf</tissue>
    </source>
</reference>
<evidence type="ECO:0000256" key="4">
    <source>
        <dbReference type="ARBA" id="ARBA00022741"/>
    </source>
</evidence>
<dbReference type="PROSITE" id="PS50011">
    <property type="entry name" value="PROTEIN_KINASE_DOM"/>
    <property type="match status" value="1"/>
</dbReference>
<feature type="region of interest" description="Disordered" evidence="9">
    <location>
        <begin position="1"/>
        <end position="45"/>
    </location>
</feature>
<name>A0AAD8S2K1_LOLMU</name>
<keyword evidence="8" id="KW-0723">Serine/threonine-protein kinase</keyword>
<evidence type="ECO:0000256" key="8">
    <source>
        <dbReference type="RuleBase" id="RU000304"/>
    </source>
</evidence>
<proteinExistence type="inferred from homology"/>
<feature type="compositionally biased region" description="Basic and acidic residues" evidence="9">
    <location>
        <begin position="12"/>
        <end position="24"/>
    </location>
</feature>
<dbReference type="InterPro" id="IPR000719">
    <property type="entry name" value="Prot_kinase_dom"/>
</dbReference>
<dbReference type="SUPFAM" id="SSF56112">
    <property type="entry name" value="Protein kinase-like (PK-like)"/>
    <property type="match status" value="1"/>
</dbReference>
<dbReference type="InterPro" id="IPR008271">
    <property type="entry name" value="Ser/Thr_kinase_AS"/>
</dbReference>
<dbReference type="Pfam" id="PF00069">
    <property type="entry name" value="Pkinase"/>
    <property type="match status" value="1"/>
</dbReference>
<evidence type="ECO:0000259" key="10">
    <source>
        <dbReference type="PROSITE" id="PS50011"/>
    </source>
</evidence>
<dbReference type="SMART" id="SM00220">
    <property type="entry name" value="S_TKc"/>
    <property type="match status" value="1"/>
</dbReference>
<feature type="binding site" evidence="7">
    <location>
        <position position="79"/>
    </location>
    <ligand>
        <name>ATP</name>
        <dbReference type="ChEBI" id="CHEBI:30616"/>
    </ligand>
</feature>
<dbReference type="InterPro" id="IPR017441">
    <property type="entry name" value="Protein_kinase_ATP_BS"/>
</dbReference>
<keyword evidence="6 7" id="KW-0067">ATP-binding</keyword>
<dbReference type="InterPro" id="IPR050235">
    <property type="entry name" value="CK1_Ser-Thr_kinase"/>
</dbReference>
<dbReference type="PROSITE" id="PS00107">
    <property type="entry name" value="PROTEIN_KINASE_ATP"/>
    <property type="match status" value="1"/>
</dbReference>
<dbReference type="AlphaFoldDB" id="A0AAD8S2K1"/>
<comment type="similarity">
    <text evidence="1">Belongs to the protein kinase superfamily. CK1 Ser/Thr protein kinase family. Casein kinase I subfamily.</text>
</comment>
<dbReference type="GO" id="GO:0005524">
    <property type="term" value="F:ATP binding"/>
    <property type="evidence" value="ECO:0007669"/>
    <property type="project" value="UniProtKB-UniRule"/>
</dbReference>
<evidence type="ECO:0000256" key="6">
    <source>
        <dbReference type="ARBA" id="ARBA00022840"/>
    </source>
</evidence>
<dbReference type="GO" id="GO:0004674">
    <property type="term" value="F:protein serine/threonine kinase activity"/>
    <property type="evidence" value="ECO:0007669"/>
    <property type="project" value="UniProtKB-KW"/>
</dbReference>
<dbReference type="EMBL" id="JAUUTY010000004">
    <property type="protein sequence ID" value="KAK1643838.1"/>
    <property type="molecule type" value="Genomic_DNA"/>
</dbReference>
<dbReference type="Proteomes" id="UP001231189">
    <property type="component" value="Unassembled WGS sequence"/>
</dbReference>
<feature type="domain" description="Protein kinase" evidence="10">
    <location>
        <begin position="50"/>
        <end position="322"/>
    </location>
</feature>
<evidence type="ECO:0000256" key="2">
    <source>
        <dbReference type="ARBA" id="ARBA00012513"/>
    </source>
</evidence>
<evidence type="ECO:0000256" key="1">
    <source>
        <dbReference type="ARBA" id="ARBA00005926"/>
    </source>
</evidence>
<dbReference type="PROSITE" id="PS00108">
    <property type="entry name" value="PROTEIN_KINASE_ST"/>
    <property type="match status" value="1"/>
</dbReference>
<dbReference type="EC" id="2.7.11.1" evidence="2"/>
<evidence type="ECO:0000256" key="3">
    <source>
        <dbReference type="ARBA" id="ARBA00022679"/>
    </source>
</evidence>
<evidence type="ECO:0000256" key="5">
    <source>
        <dbReference type="ARBA" id="ARBA00022777"/>
    </source>
</evidence>
<keyword evidence="3" id="KW-0808">Transferase</keyword>
<evidence type="ECO:0000313" key="11">
    <source>
        <dbReference type="EMBL" id="KAK1643838.1"/>
    </source>
</evidence>
<evidence type="ECO:0000313" key="12">
    <source>
        <dbReference type="Proteomes" id="UP001231189"/>
    </source>
</evidence>
<protein>
    <recommendedName>
        <fullName evidence="2">non-specific serine/threonine protein kinase</fullName>
        <ecNumber evidence="2">2.7.11.1</ecNumber>
    </recommendedName>
</protein>
<dbReference type="PANTHER" id="PTHR11909">
    <property type="entry name" value="CASEIN KINASE-RELATED"/>
    <property type="match status" value="1"/>
</dbReference>
<organism evidence="11 12">
    <name type="scientific">Lolium multiflorum</name>
    <name type="common">Italian ryegrass</name>
    <name type="synonym">Lolium perenne subsp. multiflorum</name>
    <dbReference type="NCBI Taxonomy" id="4521"/>
    <lineage>
        <taxon>Eukaryota</taxon>
        <taxon>Viridiplantae</taxon>
        <taxon>Streptophyta</taxon>
        <taxon>Embryophyta</taxon>
        <taxon>Tracheophyta</taxon>
        <taxon>Spermatophyta</taxon>
        <taxon>Magnoliopsida</taxon>
        <taxon>Liliopsida</taxon>
        <taxon>Poales</taxon>
        <taxon>Poaceae</taxon>
        <taxon>BOP clade</taxon>
        <taxon>Pooideae</taxon>
        <taxon>Poodae</taxon>
        <taxon>Poeae</taxon>
        <taxon>Poeae Chloroplast Group 2 (Poeae type)</taxon>
        <taxon>Loliodinae</taxon>
        <taxon>Loliinae</taxon>
        <taxon>Lolium</taxon>
    </lineage>
</organism>
<keyword evidence="12" id="KW-1185">Reference proteome</keyword>
<evidence type="ECO:0000256" key="7">
    <source>
        <dbReference type="PROSITE-ProRule" id="PRU10141"/>
    </source>
</evidence>
<dbReference type="FunFam" id="1.10.510.10:FF:000596">
    <property type="entry name" value="CK1 family protein kinase"/>
    <property type="match status" value="1"/>
</dbReference>
<comment type="caution">
    <text evidence="11">The sequence shown here is derived from an EMBL/GenBank/DDBJ whole genome shotgun (WGS) entry which is preliminary data.</text>
</comment>
<dbReference type="InterPro" id="IPR011009">
    <property type="entry name" value="Kinase-like_dom_sf"/>
</dbReference>
<gene>
    <name evidence="11" type="ORF">QYE76_061643</name>
</gene>
<dbReference type="Gene3D" id="1.10.510.10">
    <property type="entry name" value="Transferase(Phosphotransferase) domain 1"/>
    <property type="match status" value="1"/>
</dbReference>
<accession>A0AAD8S2K1</accession>
<sequence length="346" mass="40003">MIGRHQAAHGDNAARIRSPPEPHGRSMPPPRKFKSVPETISTGAGEGGDFRVGSLIGTGSFGEIYHGTNLETKEHVAIKLESLKARFPQLIYELKIYRKLAGETGIPNVRWFGIQDDFSILVMDLLGPNLEELFDSCDRKLSLKTVLMLADQMIDRVQYVHSKSFVHRDIKPQNFLMGTGKSANLVHIIDFGIAKKYMERAKHKMQHIPYRDNMMSLAGTPRYASINNHLGIEQSRRDDLESIGYMLLYFLTGSLPWQGIEAGNHRQTHEMIKDMKIATSPEELCRGHPMEFASYLNYSRSLGFEDEPDYLYLKKMFRDLFVQQGYQYDYVYDWMIPRHYYKDYRY</sequence>
<evidence type="ECO:0000256" key="9">
    <source>
        <dbReference type="SAM" id="MobiDB-lite"/>
    </source>
</evidence>